<organism evidence="2 3">
    <name type="scientific">Laodelphax striatellus</name>
    <name type="common">Small brown planthopper</name>
    <name type="synonym">Delphax striatella</name>
    <dbReference type="NCBI Taxonomy" id="195883"/>
    <lineage>
        <taxon>Eukaryota</taxon>
        <taxon>Metazoa</taxon>
        <taxon>Ecdysozoa</taxon>
        <taxon>Arthropoda</taxon>
        <taxon>Hexapoda</taxon>
        <taxon>Insecta</taxon>
        <taxon>Pterygota</taxon>
        <taxon>Neoptera</taxon>
        <taxon>Paraneoptera</taxon>
        <taxon>Hemiptera</taxon>
        <taxon>Auchenorrhyncha</taxon>
        <taxon>Fulgoroidea</taxon>
        <taxon>Delphacidae</taxon>
        <taxon>Criomorphinae</taxon>
        <taxon>Laodelphax</taxon>
    </lineage>
</organism>
<evidence type="ECO:0000313" key="2">
    <source>
        <dbReference type="EMBL" id="RZF39878.1"/>
    </source>
</evidence>
<dbReference type="EMBL" id="QKKF02019534">
    <property type="protein sequence ID" value="RZF39878.1"/>
    <property type="molecule type" value="Genomic_DNA"/>
</dbReference>
<name>A0A482X2W9_LAOST</name>
<dbReference type="GO" id="GO:0005509">
    <property type="term" value="F:calcium ion binding"/>
    <property type="evidence" value="ECO:0007669"/>
    <property type="project" value="InterPro"/>
</dbReference>
<dbReference type="Proteomes" id="UP000291343">
    <property type="component" value="Unassembled WGS sequence"/>
</dbReference>
<feature type="region of interest" description="Disordered" evidence="1">
    <location>
        <begin position="249"/>
        <end position="291"/>
    </location>
</feature>
<keyword evidence="3" id="KW-1185">Reference proteome</keyword>
<dbReference type="SUPFAM" id="SSF47874">
    <property type="entry name" value="Annexin"/>
    <property type="match status" value="1"/>
</dbReference>
<dbReference type="InterPro" id="IPR037104">
    <property type="entry name" value="Annexin_sf"/>
</dbReference>
<gene>
    <name evidence="2" type="ORF">LSTR_LSTR008483</name>
</gene>
<sequence>MDQVARTHDSNNSSRSPKLGPSIVEKPFNVEKDLAFIWEVLNRTIDGHEKLDKYQPAIIELLTNRTLNQRNQVAEAYKEKINNLLTWPKDLNSAFGGEIGSLFTEVKVLLHSYVQESLDLSRDWAYMSIICTSSANRIKDLNSVSFVDAKKKNDPNDPLHLKDPSLGEYIDKQLNQKGGRVVLNSILNNQRPEGGIDPAKIPDQDYDWDRSHDLFQYIIYRLCKGNTGHTTLKNQIHSIEWSVAEGDKRLSDNPEVPRSNTVPTVRHTGTDFDRNGHFSSSGGDEKTSARLPKISHHLSSSPLIHYPRTNLELMWASP</sequence>
<evidence type="ECO:0000256" key="1">
    <source>
        <dbReference type="SAM" id="MobiDB-lite"/>
    </source>
</evidence>
<comment type="caution">
    <text evidence="2">The sequence shown here is derived from an EMBL/GenBank/DDBJ whole genome shotgun (WGS) entry which is preliminary data.</text>
</comment>
<dbReference type="GO" id="GO:0005544">
    <property type="term" value="F:calcium-dependent phospholipid binding"/>
    <property type="evidence" value="ECO:0007669"/>
    <property type="project" value="InterPro"/>
</dbReference>
<protein>
    <submittedName>
        <fullName evidence="2">Uncharacterized protein</fullName>
    </submittedName>
</protein>
<evidence type="ECO:0000313" key="3">
    <source>
        <dbReference type="Proteomes" id="UP000291343"/>
    </source>
</evidence>
<dbReference type="AlphaFoldDB" id="A0A482X2W9"/>
<dbReference type="InParanoid" id="A0A482X2W9"/>
<accession>A0A482X2W9</accession>
<reference evidence="2 3" key="1">
    <citation type="journal article" date="2017" name="Gigascience">
        <title>Genome sequence of the small brown planthopper, Laodelphax striatellus.</title>
        <authorList>
            <person name="Zhu J."/>
            <person name="Jiang F."/>
            <person name="Wang X."/>
            <person name="Yang P."/>
            <person name="Bao Y."/>
            <person name="Zhao W."/>
            <person name="Wang W."/>
            <person name="Lu H."/>
            <person name="Wang Q."/>
            <person name="Cui N."/>
            <person name="Li J."/>
            <person name="Chen X."/>
            <person name="Luo L."/>
            <person name="Yu J."/>
            <person name="Kang L."/>
            <person name="Cui F."/>
        </authorList>
    </citation>
    <scope>NUCLEOTIDE SEQUENCE [LARGE SCALE GENOMIC DNA]</scope>
    <source>
        <strain evidence="2">Lst14</strain>
    </source>
</reference>
<proteinExistence type="predicted"/>
<feature type="region of interest" description="Disordered" evidence="1">
    <location>
        <begin position="1"/>
        <end position="22"/>
    </location>
</feature>